<evidence type="ECO:0000256" key="1">
    <source>
        <dbReference type="SAM" id="MobiDB-lite"/>
    </source>
</evidence>
<evidence type="ECO:0000313" key="2">
    <source>
        <dbReference type="EMBL" id="KAG7311454.1"/>
    </source>
</evidence>
<proteinExistence type="predicted"/>
<reference evidence="2 3" key="1">
    <citation type="submission" date="2021-06" db="EMBL/GenBank/DDBJ databases">
        <title>A haploid diamondback moth (Plutella xylostella L.) genome assembly resolves 31 chromosomes and identifies a diamide resistance mutation.</title>
        <authorList>
            <person name="Ward C.M."/>
            <person name="Perry K.D."/>
            <person name="Baker G."/>
            <person name="Powis K."/>
            <person name="Heckel D.G."/>
            <person name="Baxter S.W."/>
        </authorList>
    </citation>
    <scope>NUCLEOTIDE SEQUENCE [LARGE SCALE GENOMIC DNA]</scope>
    <source>
        <strain evidence="2 3">LV</strain>
        <tissue evidence="2">Single pupa</tissue>
    </source>
</reference>
<comment type="caution">
    <text evidence="2">The sequence shown here is derived from an EMBL/GenBank/DDBJ whole genome shotgun (WGS) entry which is preliminary data.</text>
</comment>
<organism evidence="2 3">
    <name type="scientific">Plutella xylostella</name>
    <name type="common">Diamondback moth</name>
    <name type="synonym">Plutella maculipennis</name>
    <dbReference type="NCBI Taxonomy" id="51655"/>
    <lineage>
        <taxon>Eukaryota</taxon>
        <taxon>Metazoa</taxon>
        <taxon>Ecdysozoa</taxon>
        <taxon>Arthropoda</taxon>
        <taxon>Hexapoda</taxon>
        <taxon>Insecta</taxon>
        <taxon>Pterygota</taxon>
        <taxon>Neoptera</taxon>
        <taxon>Endopterygota</taxon>
        <taxon>Lepidoptera</taxon>
        <taxon>Glossata</taxon>
        <taxon>Ditrysia</taxon>
        <taxon>Yponomeutoidea</taxon>
        <taxon>Plutellidae</taxon>
        <taxon>Plutella</taxon>
    </lineage>
</organism>
<gene>
    <name evidence="2" type="ORF">JYU34_002496</name>
</gene>
<feature type="region of interest" description="Disordered" evidence="1">
    <location>
        <begin position="1"/>
        <end position="62"/>
    </location>
</feature>
<accession>A0ABQ7R2C3</accession>
<dbReference type="EMBL" id="JAHIBW010000004">
    <property type="protein sequence ID" value="KAG7311454.1"/>
    <property type="molecule type" value="Genomic_DNA"/>
</dbReference>
<protein>
    <submittedName>
        <fullName evidence="2">Uncharacterized protein</fullName>
    </submittedName>
</protein>
<name>A0ABQ7R2C3_PLUXY</name>
<evidence type="ECO:0000313" key="3">
    <source>
        <dbReference type="Proteomes" id="UP000823941"/>
    </source>
</evidence>
<sequence length="114" mass="12251">MLENGGSPGAEATTHKRNRGRGAAIRTTARWRRDKSSREAANVVEGHAGAGDPPVGSAGQSGWLKLAGSPFRTRNDRWHTDTVSFPACESLEEIFSSENEPSIHFSDNGAVVYV</sequence>
<keyword evidence="3" id="KW-1185">Reference proteome</keyword>
<dbReference type="Proteomes" id="UP000823941">
    <property type="component" value="Chromosome 4"/>
</dbReference>